<dbReference type="InterPro" id="IPR003599">
    <property type="entry name" value="Ig_sub"/>
</dbReference>
<dbReference type="PANTHER" id="PTHR45080:SF8">
    <property type="entry name" value="IG-LIKE DOMAIN-CONTAINING PROTEIN"/>
    <property type="match status" value="1"/>
</dbReference>
<evidence type="ECO:0000256" key="5">
    <source>
        <dbReference type="SAM" id="Phobius"/>
    </source>
</evidence>
<keyword evidence="5" id="KW-1133">Transmembrane helix</keyword>
<feature type="region of interest" description="Disordered" evidence="4">
    <location>
        <begin position="93"/>
        <end position="131"/>
    </location>
</feature>
<dbReference type="KEGG" id="pmrn:116955307"/>
<proteinExistence type="predicted"/>
<evidence type="ECO:0000256" key="3">
    <source>
        <dbReference type="ARBA" id="ARBA00023319"/>
    </source>
</evidence>
<feature type="compositionally biased region" description="Low complexity" evidence="4">
    <location>
        <begin position="711"/>
        <end position="722"/>
    </location>
</feature>
<keyword evidence="3" id="KW-0393">Immunoglobulin domain</keyword>
<dbReference type="GO" id="GO:0030424">
    <property type="term" value="C:axon"/>
    <property type="evidence" value="ECO:0007669"/>
    <property type="project" value="TreeGrafter"/>
</dbReference>
<evidence type="ECO:0000313" key="8">
    <source>
        <dbReference type="RefSeq" id="XP_032832206.1"/>
    </source>
</evidence>
<dbReference type="CDD" id="cd00096">
    <property type="entry name" value="Ig"/>
    <property type="match status" value="3"/>
</dbReference>
<dbReference type="AlphaFoldDB" id="A0AAJ7XF67"/>
<dbReference type="GO" id="GO:0007156">
    <property type="term" value="P:homophilic cell adhesion via plasma membrane adhesion molecules"/>
    <property type="evidence" value="ECO:0007669"/>
    <property type="project" value="TreeGrafter"/>
</dbReference>
<feature type="region of interest" description="Disordered" evidence="4">
    <location>
        <begin position="1025"/>
        <end position="1066"/>
    </location>
</feature>
<dbReference type="InterPro" id="IPR007110">
    <property type="entry name" value="Ig-like_dom"/>
</dbReference>
<organism evidence="7 8">
    <name type="scientific">Petromyzon marinus</name>
    <name type="common">Sea lamprey</name>
    <dbReference type="NCBI Taxonomy" id="7757"/>
    <lineage>
        <taxon>Eukaryota</taxon>
        <taxon>Metazoa</taxon>
        <taxon>Chordata</taxon>
        <taxon>Craniata</taxon>
        <taxon>Vertebrata</taxon>
        <taxon>Cyclostomata</taxon>
        <taxon>Hyperoartia</taxon>
        <taxon>Petromyzontiformes</taxon>
        <taxon>Petromyzontidae</taxon>
        <taxon>Petromyzon</taxon>
    </lineage>
</organism>
<feature type="transmembrane region" description="Helical" evidence="5">
    <location>
        <begin position="949"/>
        <end position="969"/>
    </location>
</feature>
<dbReference type="InterPro" id="IPR050958">
    <property type="entry name" value="Cell_Adh-Cytoskel_Orgn"/>
</dbReference>
<keyword evidence="2" id="KW-1015">Disulfide bond</keyword>
<gene>
    <name evidence="8" type="primary">LOC116955307</name>
</gene>
<dbReference type="GO" id="GO:0050808">
    <property type="term" value="P:synapse organization"/>
    <property type="evidence" value="ECO:0007669"/>
    <property type="project" value="TreeGrafter"/>
</dbReference>
<feature type="region of interest" description="Disordered" evidence="4">
    <location>
        <begin position="980"/>
        <end position="1007"/>
    </location>
</feature>
<feature type="compositionally biased region" description="Pro residues" evidence="4">
    <location>
        <begin position="863"/>
        <end position="882"/>
    </location>
</feature>
<feature type="compositionally biased region" description="Low complexity" evidence="4">
    <location>
        <begin position="14"/>
        <end position="27"/>
    </location>
</feature>
<protein>
    <submittedName>
        <fullName evidence="8">Nascent polypeptide-associated complex subunit alpha, muscle-specific form-like isoform X1</fullName>
    </submittedName>
</protein>
<accession>A0AAJ7XF67</accession>
<feature type="compositionally biased region" description="Pro residues" evidence="4">
    <location>
        <begin position="723"/>
        <end position="734"/>
    </location>
</feature>
<dbReference type="InterPro" id="IPR003598">
    <property type="entry name" value="Ig_sub2"/>
</dbReference>
<feature type="domain" description="Ig-like" evidence="6">
    <location>
        <begin position="506"/>
        <end position="594"/>
    </location>
</feature>
<dbReference type="GO" id="GO:0043025">
    <property type="term" value="C:neuronal cell body"/>
    <property type="evidence" value="ECO:0007669"/>
    <property type="project" value="TreeGrafter"/>
</dbReference>
<dbReference type="GO" id="GO:0005886">
    <property type="term" value="C:plasma membrane"/>
    <property type="evidence" value="ECO:0007669"/>
    <property type="project" value="TreeGrafter"/>
</dbReference>
<keyword evidence="1" id="KW-0732">Signal</keyword>
<dbReference type="RefSeq" id="XP_032832206.1">
    <property type="nucleotide sequence ID" value="XM_032976315.1"/>
</dbReference>
<name>A0AAJ7XF67_PETMA</name>
<keyword evidence="5" id="KW-0472">Membrane</keyword>
<keyword evidence="7" id="KW-1185">Reference proteome</keyword>
<feature type="region of interest" description="Disordered" evidence="4">
    <location>
        <begin position="588"/>
        <end position="639"/>
    </location>
</feature>
<feature type="region of interest" description="Disordered" evidence="4">
    <location>
        <begin position="681"/>
        <end position="933"/>
    </location>
</feature>
<feature type="compositionally biased region" description="Low complexity" evidence="4">
    <location>
        <begin position="883"/>
        <end position="922"/>
    </location>
</feature>
<sequence>MSGAVPLVRIACGGCSSSSSSGSTGSSETRVPSVGLPARVHGEEPRRRDTVLLSAREPAASAMGAVRAMAALWIVVGASVGATVPGHAEGPALVGPGHVEGPTLVGPGHSEGPALVGPGHAEGPTLVGPGHSEGPALVGPGHAEGPTLVGPGHAEGPALVGPGHAEVPTLVGPGHAEGPALVGPGHVDTVRLPCLSGRVHRGLRANISWERDGALVTGGQQTQWQGSFGGRAAPTQLSVTLALGALSAARHAGRSTACVGRQEGGEEGGEAAAVARSQAATLTVTDVDGGAATVSTAAAPAAVSTATATPVSTAGPSMGWRFERHPQDATVPLGSPLALRCRPPQSRPPALVDWFRDGAPLDTDGGGGGGGGGELLIPSVTESDAGVYFCRAVNALAQRSVASRRARVRVLVPPSFPSATPHGTVRVAVGRGVTLGCPALGRPPPALRWSHEGSPVGRGPRWALGARNASLHVSNVEASDRGRYACHASNAAGEATLVFHLHVGVPPVVVVFLESVAVDAGSAATLPCVAAGDAPLRYSWSRDGAPVPPGDARVRRDRGGASLELRAVSARHAGVYVCTVLGPAGSASHRASLRVRERPRRSWEDDDGGGEATTATTTAPSRLITAAGTTSPRAPPATTKMRTTATVGMLRLLSPPPPPPSTTTTAAAPVIKSPIAPPPPPVVSMVSSSPPPPQAQPEQPTAGLSPPAEVATKLSSLLLALSAPPPPPPPPPSRLTPAATSTGRPTSPTSSLSRPSATSPPITSLSAPTPPPLPAAAAPALTSQASTAAPPPPRPTSPPAPPGPSTPADPDHRELRPRPTPSAVTSPSALLATRGAAAVTGPTVPAPPRRLSPPEEPDDRRPPPVPSSTPPPPPPPPPPPQPSSSSSSPSSSSSSSSSPSSPPRTTSPVTGRGAAAADAAGLRTGGEAERRPSPAAAVGGWRLLEPHDVPVVVGSSVSLLLIFLVMGFYSVRQRWRERKCAATRPTSRGALAPSAGTDNRGFDSSEAVEEATEHSCLEPQAVGAWTHRQRDARYLGQESDRDRTPQGSPECECTDADTHTVPRSNL</sequence>
<evidence type="ECO:0000313" key="7">
    <source>
        <dbReference type="Proteomes" id="UP001318040"/>
    </source>
</evidence>
<evidence type="ECO:0000256" key="4">
    <source>
        <dbReference type="SAM" id="MobiDB-lite"/>
    </source>
</evidence>
<dbReference type="Pfam" id="PF13927">
    <property type="entry name" value="Ig_3"/>
    <property type="match status" value="2"/>
</dbReference>
<dbReference type="SUPFAM" id="SSF48726">
    <property type="entry name" value="Immunoglobulin"/>
    <property type="match status" value="3"/>
</dbReference>
<dbReference type="SMART" id="SM00409">
    <property type="entry name" value="IG"/>
    <property type="match status" value="3"/>
</dbReference>
<feature type="region of interest" description="Disordered" evidence="4">
    <location>
        <begin position="14"/>
        <end position="49"/>
    </location>
</feature>
<dbReference type="SMART" id="SM00408">
    <property type="entry name" value="IGc2"/>
    <property type="match status" value="3"/>
</dbReference>
<dbReference type="FunFam" id="2.60.40.10:FF:000032">
    <property type="entry name" value="palladin isoform X1"/>
    <property type="match status" value="1"/>
</dbReference>
<evidence type="ECO:0000256" key="2">
    <source>
        <dbReference type="ARBA" id="ARBA00023157"/>
    </source>
</evidence>
<feature type="compositionally biased region" description="Low complexity" evidence="4">
    <location>
        <begin position="775"/>
        <end position="788"/>
    </location>
</feature>
<dbReference type="InterPro" id="IPR013783">
    <property type="entry name" value="Ig-like_fold"/>
</dbReference>
<feature type="compositionally biased region" description="Basic and acidic residues" evidence="4">
    <location>
        <begin position="40"/>
        <end position="49"/>
    </location>
</feature>
<feature type="compositionally biased region" description="Low complexity" evidence="4">
    <location>
        <begin position="735"/>
        <end position="767"/>
    </location>
</feature>
<evidence type="ECO:0000256" key="1">
    <source>
        <dbReference type="ARBA" id="ARBA00022729"/>
    </source>
</evidence>
<reference evidence="8" key="1">
    <citation type="submission" date="2025-08" db="UniProtKB">
        <authorList>
            <consortium name="RefSeq"/>
        </authorList>
    </citation>
    <scope>IDENTIFICATION</scope>
    <source>
        <tissue evidence="8">Sperm</tissue>
    </source>
</reference>
<feature type="compositionally biased region" description="Pro residues" evidence="4">
    <location>
        <begin position="789"/>
        <end position="807"/>
    </location>
</feature>
<evidence type="ECO:0000259" key="6">
    <source>
        <dbReference type="PROSITE" id="PS50835"/>
    </source>
</evidence>
<feature type="compositionally biased region" description="Basic and acidic residues" evidence="4">
    <location>
        <begin position="594"/>
        <end position="603"/>
    </location>
</feature>
<dbReference type="PROSITE" id="PS50835">
    <property type="entry name" value="IG_LIKE"/>
    <property type="match status" value="3"/>
</dbReference>
<dbReference type="InterPro" id="IPR036179">
    <property type="entry name" value="Ig-like_dom_sf"/>
</dbReference>
<dbReference type="Gene3D" id="2.60.40.10">
    <property type="entry name" value="Immunoglobulins"/>
    <property type="match status" value="3"/>
</dbReference>
<feature type="compositionally biased region" description="Basic and acidic residues" evidence="4">
    <location>
        <begin position="1028"/>
        <end position="1044"/>
    </location>
</feature>
<dbReference type="InterPro" id="IPR013098">
    <property type="entry name" value="Ig_I-set"/>
</dbReference>
<dbReference type="PANTHER" id="PTHR45080">
    <property type="entry name" value="CONTACTIN 5"/>
    <property type="match status" value="1"/>
</dbReference>
<dbReference type="Pfam" id="PF07679">
    <property type="entry name" value="I-set"/>
    <property type="match status" value="1"/>
</dbReference>
<dbReference type="Proteomes" id="UP001318040">
    <property type="component" value="Chromosome 59"/>
</dbReference>
<feature type="domain" description="Ig-like" evidence="6">
    <location>
        <begin position="310"/>
        <end position="402"/>
    </location>
</feature>
<keyword evidence="5" id="KW-0812">Transmembrane</keyword>
<dbReference type="GO" id="GO:0008046">
    <property type="term" value="F:axon guidance receptor activity"/>
    <property type="evidence" value="ECO:0007669"/>
    <property type="project" value="TreeGrafter"/>
</dbReference>
<feature type="domain" description="Ig-like" evidence="6">
    <location>
        <begin position="414"/>
        <end position="498"/>
    </location>
</feature>